<dbReference type="PANTHER" id="PTHR33625:SF2">
    <property type="entry name" value="POST-SET DOMAIN-CONTAINING PROTEIN"/>
    <property type="match status" value="1"/>
</dbReference>
<dbReference type="PANTHER" id="PTHR33625">
    <property type="entry name" value="OS08G0179900 PROTEIN"/>
    <property type="match status" value="1"/>
</dbReference>
<proteinExistence type="predicted"/>
<name>A0A9R0JWM6_SPIOL</name>
<dbReference type="Proteomes" id="UP000813463">
    <property type="component" value="Chromosome 2"/>
</dbReference>
<evidence type="ECO:0000256" key="2">
    <source>
        <dbReference type="SAM" id="Phobius"/>
    </source>
</evidence>
<organism evidence="3 4">
    <name type="scientific">Spinacia oleracea</name>
    <name type="common">Spinach</name>
    <dbReference type="NCBI Taxonomy" id="3562"/>
    <lineage>
        <taxon>Eukaryota</taxon>
        <taxon>Viridiplantae</taxon>
        <taxon>Streptophyta</taxon>
        <taxon>Embryophyta</taxon>
        <taxon>Tracheophyta</taxon>
        <taxon>Spermatophyta</taxon>
        <taxon>Magnoliopsida</taxon>
        <taxon>eudicotyledons</taxon>
        <taxon>Gunneridae</taxon>
        <taxon>Pentapetalae</taxon>
        <taxon>Caryophyllales</taxon>
        <taxon>Chenopodiaceae</taxon>
        <taxon>Chenopodioideae</taxon>
        <taxon>Anserineae</taxon>
        <taxon>Spinacia</taxon>
    </lineage>
</organism>
<evidence type="ECO:0000256" key="1">
    <source>
        <dbReference type="SAM" id="MobiDB-lite"/>
    </source>
</evidence>
<reference evidence="4 5" key="2">
    <citation type="submission" date="2025-04" db="UniProtKB">
        <authorList>
            <consortium name="RefSeq"/>
        </authorList>
    </citation>
    <scope>IDENTIFICATION</scope>
</reference>
<evidence type="ECO:0000313" key="4">
    <source>
        <dbReference type="RefSeq" id="XP_021849293.1"/>
    </source>
</evidence>
<dbReference type="GeneID" id="110788963"/>
<feature type="region of interest" description="Disordered" evidence="1">
    <location>
        <begin position="1"/>
        <end position="41"/>
    </location>
</feature>
<dbReference type="OrthoDB" id="737041at2759"/>
<keyword evidence="3" id="KW-1185">Reference proteome</keyword>
<protein>
    <submittedName>
        <fullName evidence="4 5">Uncharacterized protein LOC110788963</fullName>
    </submittedName>
</protein>
<accession>A0A9R0JWM6</accession>
<dbReference type="RefSeq" id="XP_021849293.1">
    <property type="nucleotide sequence ID" value="XM_021993601.1"/>
</dbReference>
<evidence type="ECO:0000313" key="3">
    <source>
        <dbReference type="Proteomes" id="UP000813463"/>
    </source>
</evidence>
<sequence>MGGKQTSLAAKPDPLNFATPTTSSSPLSSKPSPSSSPPPLSVDSVFGSVPTRLEAEYAITAFQSFMVQGLFSSLSIVDRLQPLVNHDHDPRILQSTGFQRVYDAFRLLQTVPSVQKMVVSISSDELVWDAVMKNNQVQEFRQSVNQAKASRRQRSDEEPNLVSTVLKWILHNMKLTVLQLIESLKSVVSKSFESSQNEDTIPELKYGFEEMIVSTVLLSTITLMIVLVTRAYGV</sequence>
<dbReference type="KEGG" id="soe:110788963"/>
<dbReference type="AlphaFoldDB" id="A0A9R0JWM6"/>
<feature type="compositionally biased region" description="Low complexity" evidence="1">
    <location>
        <begin position="19"/>
        <end position="33"/>
    </location>
</feature>
<reference evidence="3" key="1">
    <citation type="journal article" date="2021" name="Nat. Commun.">
        <title>Genomic analyses provide insights into spinach domestication and the genetic basis of agronomic traits.</title>
        <authorList>
            <person name="Cai X."/>
            <person name="Sun X."/>
            <person name="Xu C."/>
            <person name="Sun H."/>
            <person name="Wang X."/>
            <person name="Ge C."/>
            <person name="Zhang Z."/>
            <person name="Wang Q."/>
            <person name="Fei Z."/>
            <person name="Jiao C."/>
            <person name="Wang Q."/>
        </authorList>
    </citation>
    <scope>NUCLEOTIDE SEQUENCE [LARGE SCALE GENOMIC DNA]</scope>
    <source>
        <strain evidence="3">cv. Varoflay</strain>
    </source>
</reference>
<keyword evidence="2" id="KW-0812">Transmembrane</keyword>
<dbReference type="RefSeq" id="XP_021849294.1">
    <property type="nucleotide sequence ID" value="XM_021993602.1"/>
</dbReference>
<keyword evidence="2" id="KW-0472">Membrane</keyword>
<gene>
    <name evidence="4 5" type="primary">LOC110788963</name>
</gene>
<evidence type="ECO:0000313" key="5">
    <source>
        <dbReference type="RefSeq" id="XP_021849294.1"/>
    </source>
</evidence>
<feature type="transmembrane region" description="Helical" evidence="2">
    <location>
        <begin position="211"/>
        <end position="232"/>
    </location>
</feature>
<keyword evidence="2" id="KW-1133">Transmembrane helix</keyword>